<protein>
    <submittedName>
        <fullName evidence="1">Uncharacterized protein</fullName>
    </submittedName>
</protein>
<keyword evidence="2" id="KW-1185">Reference proteome</keyword>
<sequence>MTRLVFASMFCAAFAAPALSLFISLPSLTRPPVMPIEERPASCGIAQPLVEVCAMPIG</sequence>
<name>A0A1Y0EEX9_9RHOB</name>
<dbReference type="RefSeq" id="WP_157898231.1">
    <property type="nucleotide sequence ID" value="NZ_CP021431.1"/>
</dbReference>
<reference evidence="1 2" key="1">
    <citation type="submission" date="2017-05" db="EMBL/GenBank/DDBJ databases">
        <title>Genome Sequence of Loktanella vestfoldensis Strain SMR4r Isolated from a Culture of the Diatom Skeletonema marinoi.</title>
        <authorList>
            <person name="Topel M."/>
            <person name="Pinder M.I.M."/>
            <person name="Johansson O.N."/>
            <person name="Kourtchenko O."/>
            <person name="Godhe A."/>
            <person name="Clarke A.K."/>
        </authorList>
    </citation>
    <scope>NUCLEOTIDE SEQUENCE [LARGE SCALE GENOMIC DNA]</scope>
    <source>
        <strain evidence="1 2">SMR4r</strain>
    </source>
</reference>
<gene>
    <name evidence="1" type="ORF">LOKVESSMR4R_02884</name>
</gene>
<proteinExistence type="predicted"/>
<dbReference type="AlphaFoldDB" id="A0A1Y0EEX9"/>
<dbReference type="Proteomes" id="UP000195273">
    <property type="component" value="Chromosome"/>
</dbReference>
<organism evidence="1 2">
    <name type="scientific">Yoonia vestfoldensis</name>
    <dbReference type="NCBI Taxonomy" id="245188"/>
    <lineage>
        <taxon>Bacteria</taxon>
        <taxon>Pseudomonadati</taxon>
        <taxon>Pseudomonadota</taxon>
        <taxon>Alphaproteobacteria</taxon>
        <taxon>Rhodobacterales</taxon>
        <taxon>Paracoccaceae</taxon>
        <taxon>Yoonia</taxon>
    </lineage>
</organism>
<accession>A0A1Y0EEX9</accession>
<dbReference type="KEGG" id="lvs:LOKVESSMR4R_02884"/>
<evidence type="ECO:0000313" key="2">
    <source>
        <dbReference type="Proteomes" id="UP000195273"/>
    </source>
</evidence>
<dbReference type="EMBL" id="CP021431">
    <property type="protein sequence ID" value="ARU02175.1"/>
    <property type="molecule type" value="Genomic_DNA"/>
</dbReference>
<evidence type="ECO:0000313" key="1">
    <source>
        <dbReference type="EMBL" id="ARU02175.1"/>
    </source>
</evidence>